<comment type="caution">
    <text evidence="1">The sequence shown here is derived from an EMBL/GenBank/DDBJ whole genome shotgun (WGS) entry which is preliminary data.</text>
</comment>
<dbReference type="EMBL" id="CAJVQB010009350">
    <property type="protein sequence ID" value="CAG8729213.1"/>
    <property type="molecule type" value="Genomic_DNA"/>
</dbReference>
<accession>A0ABN7V4C5</accession>
<reference evidence="1 2" key="1">
    <citation type="submission" date="2021-06" db="EMBL/GenBank/DDBJ databases">
        <authorList>
            <person name="Kallberg Y."/>
            <person name="Tangrot J."/>
            <person name="Rosling A."/>
        </authorList>
    </citation>
    <scope>NUCLEOTIDE SEQUENCE [LARGE SCALE GENOMIC DNA]</scope>
    <source>
        <strain evidence="1 2">120-4 pot B 10/14</strain>
    </source>
</reference>
<gene>
    <name evidence="1" type="ORF">GMARGA_LOCUS14235</name>
</gene>
<proteinExistence type="predicted"/>
<organism evidence="1 2">
    <name type="scientific">Gigaspora margarita</name>
    <dbReference type="NCBI Taxonomy" id="4874"/>
    <lineage>
        <taxon>Eukaryota</taxon>
        <taxon>Fungi</taxon>
        <taxon>Fungi incertae sedis</taxon>
        <taxon>Mucoromycota</taxon>
        <taxon>Glomeromycotina</taxon>
        <taxon>Glomeromycetes</taxon>
        <taxon>Diversisporales</taxon>
        <taxon>Gigasporaceae</taxon>
        <taxon>Gigaspora</taxon>
    </lineage>
</organism>
<sequence>MPTCSNGTYEDERINRILQENNIYVIDPTTIQNEKPVKAFGIGIIEKGILNRRIVMKRLSEESVKKLEKQELLRNLQNFEAKSHLLVLEDAEYGNLHDFVIKNKDLSWAIKIRILKDVAYADNIREKPVIDTPITYLDLYQKCWDFDSKKRPTIDEVCEQLEIILQEEPFNVDDLTFEAINAQNDLQISNIDEVTEITATVQEKPLDQNVSEKPSRTKKFKNFFICNAEK</sequence>
<dbReference type="SUPFAM" id="SSF56112">
    <property type="entry name" value="Protein kinase-like (PK-like)"/>
    <property type="match status" value="1"/>
</dbReference>
<evidence type="ECO:0000313" key="2">
    <source>
        <dbReference type="Proteomes" id="UP000789901"/>
    </source>
</evidence>
<keyword evidence="2" id="KW-1185">Reference proteome</keyword>
<dbReference type="InterPro" id="IPR011009">
    <property type="entry name" value="Kinase-like_dom_sf"/>
</dbReference>
<dbReference type="Proteomes" id="UP000789901">
    <property type="component" value="Unassembled WGS sequence"/>
</dbReference>
<evidence type="ECO:0000313" key="1">
    <source>
        <dbReference type="EMBL" id="CAG8729213.1"/>
    </source>
</evidence>
<protein>
    <submittedName>
        <fullName evidence="1">42913_t:CDS:1</fullName>
    </submittedName>
</protein>
<dbReference type="Gene3D" id="1.10.510.10">
    <property type="entry name" value="Transferase(Phosphotransferase) domain 1"/>
    <property type="match status" value="1"/>
</dbReference>
<name>A0ABN7V4C5_GIGMA</name>